<gene>
    <name evidence="7" type="ORF">ACFPN2_33170</name>
</gene>
<dbReference type="PANTHER" id="PTHR43817:SF1">
    <property type="entry name" value="HYDROLASE, FAMILY 43, PUTATIVE (AFU_ORTHOLOGUE AFUA_3G01660)-RELATED"/>
    <property type="match status" value="1"/>
</dbReference>
<name>A0ABV8T4W0_9GAMM</name>
<evidence type="ECO:0000256" key="2">
    <source>
        <dbReference type="ARBA" id="ARBA00022729"/>
    </source>
</evidence>
<dbReference type="Pfam" id="PF04616">
    <property type="entry name" value="Glyco_hydro_43"/>
    <property type="match status" value="1"/>
</dbReference>
<feature type="signal peptide" evidence="6">
    <location>
        <begin position="1"/>
        <end position="37"/>
    </location>
</feature>
<comment type="similarity">
    <text evidence="1 5">Belongs to the glycosyl hydrolase 43 family.</text>
</comment>
<protein>
    <submittedName>
        <fullName evidence="7">Family 43 glycosylhydrolase</fullName>
    </submittedName>
</protein>
<dbReference type="EMBL" id="JBHSDU010000015">
    <property type="protein sequence ID" value="MFC4313973.1"/>
    <property type="molecule type" value="Genomic_DNA"/>
</dbReference>
<dbReference type="InterPro" id="IPR006710">
    <property type="entry name" value="Glyco_hydro_43"/>
</dbReference>
<proteinExistence type="inferred from homology"/>
<dbReference type="Proteomes" id="UP001595904">
    <property type="component" value="Unassembled WGS sequence"/>
</dbReference>
<evidence type="ECO:0000256" key="4">
    <source>
        <dbReference type="ARBA" id="ARBA00023295"/>
    </source>
</evidence>
<dbReference type="InterPro" id="IPR016828">
    <property type="entry name" value="Alpha-L-arabinofuranosidase"/>
</dbReference>
<evidence type="ECO:0000313" key="7">
    <source>
        <dbReference type="EMBL" id="MFC4313973.1"/>
    </source>
</evidence>
<feature type="chain" id="PRO_5046202445" evidence="6">
    <location>
        <begin position="38"/>
        <end position="350"/>
    </location>
</feature>
<dbReference type="PANTHER" id="PTHR43817">
    <property type="entry name" value="GLYCOSYL HYDROLASE"/>
    <property type="match status" value="1"/>
</dbReference>
<keyword evidence="3 5" id="KW-0378">Hydrolase</keyword>
<dbReference type="SUPFAM" id="SSF75005">
    <property type="entry name" value="Arabinanase/levansucrase/invertase"/>
    <property type="match status" value="1"/>
</dbReference>
<keyword evidence="2 6" id="KW-0732">Signal</keyword>
<evidence type="ECO:0000256" key="1">
    <source>
        <dbReference type="ARBA" id="ARBA00009865"/>
    </source>
</evidence>
<comment type="caution">
    <text evidence="7">The sequence shown here is derived from an EMBL/GenBank/DDBJ whole genome shotgun (WGS) entry which is preliminary data.</text>
</comment>
<evidence type="ECO:0000313" key="8">
    <source>
        <dbReference type="Proteomes" id="UP001595904"/>
    </source>
</evidence>
<dbReference type="InterPro" id="IPR023296">
    <property type="entry name" value="Glyco_hydro_beta-prop_sf"/>
</dbReference>
<organism evidence="7 8">
    <name type="scientific">Steroidobacter flavus</name>
    <dbReference type="NCBI Taxonomy" id="1842136"/>
    <lineage>
        <taxon>Bacteria</taxon>
        <taxon>Pseudomonadati</taxon>
        <taxon>Pseudomonadota</taxon>
        <taxon>Gammaproteobacteria</taxon>
        <taxon>Steroidobacterales</taxon>
        <taxon>Steroidobacteraceae</taxon>
        <taxon>Steroidobacter</taxon>
    </lineage>
</organism>
<keyword evidence="4 5" id="KW-0326">Glycosidase</keyword>
<accession>A0ABV8T4W0</accession>
<dbReference type="PIRSF" id="PIRSF025414">
    <property type="entry name" value="Alpha-L-arabinofuranosidase"/>
    <property type="match status" value="1"/>
</dbReference>
<sequence length="350" mass="38475">MHTARGFDLMTRCNWYKNSWLVSISAVAILAGQTASAGSTYTNPLLPGGPDPWITQVDGVYYYMHTLGNRIALWRTDNIANLAKATPVVVWTAPKEGPNAHSIWAPELHRLDGKWFLYYSATASGFTDDKHRAVFVLENDSADPMNTDWVDRGRINTARPGIDGSVFTHGGKRYFVYSPYTETDTSLAIAEMKNPWTLTGPENVIARPDQPWEQQGGRKIVEGPEFLPGPKGDLFLTYSASACWSDGYSLGLLHAAPGADPLDPAAWTKSPQPVLKSANGVYATGHNGFFMSPDGKEHWIIYHANSGPGMKCTAKRAPHIQRFEWTEKGWPNFGEPVAEGVPLPVPSGTR</sequence>
<reference evidence="8" key="1">
    <citation type="journal article" date="2019" name="Int. J. Syst. Evol. Microbiol.">
        <title>The Global Catalogue of Microorganisms (GCM) 10K type strain sequencing project: providing services to taxonomists for standard genome sequencing and annotation.</title>
        <authorList>
            <consortium name="The Broad Institute Genomics Platform"/>
            <consortium name="The Broad Institute Genome Sequencing Center for Infectious Disease"/>
            <person name="Wu L."/>
            <person name="Ma J."/>
        </authorList>
    </citation>
    <scope>NUCLEOTIDE SEQUENCE [LARGE SCALE GENOMIC DNA]</scope>
    <source>
        <strain evidence="8">CGMCC 1.10759</strain>
    </source>
</reference>
<dbReference type="CDD" id="cd18820">
    <property type="entry name" value="GH43_LbAraf43-like"/>
    <property type="match status" value="1"/>
</dbReference>
<dbReference type="Gene3D" id="2.115.10.20">
    <property type="entry name" value="Glycosyl hydrolase domain, family 43"/>
    <property type="match status" value="1"/>
</dbReference>
<keyword evidence="8" id="KW-1185">Reference proteome</keyword>
<evidence type="ECO:0000256" key="6">
    <source>
        <dbReference type="SAM" id="SignalP"/>
    </source>
</evidence>
<evidence type="ECO:0000256" key="3">
    <source>
        <dbReference type="ARBA" id="ARBA00022801"/>
    </source>
</evidence>
<evidence type="ECO:0000256" key="5">
    <source>
        <dbReference type="RuleBase" id="RU361187"/>
    </source>
</evidence>